<dbReference type="PROSITE" id="PS01124">
    <property type="entry name" value="HTH_ARAC_FAMILY_2"/>
    <property type="match status" value="1"/>
</dbReference>
<reference evidence="6 7" key="1">
    <citation type="submission" date="2019-08" db="EMBL/GenBank/DDBJ databases">
        <title>Deep-cultivation of Planctomycetes and their phenomic and genomic characterization uncovers novel biology.</title>
        <authorList>
            <person name="Wiegand S."/>
            <person name="Jogler M."/>
            <person name="Boedeker C."/>
            <person name="Pinto D."/>
            <person name="Vollmers J."/>
            <person name="Rivas-Marin E."/>
            <person name="Kohn T."/>
            <person name="Peeters S.H."/>
            <person name="Heuer A."/>
            <person name="Rast P."/>
            <person name="Oberbeckmann S."/>
            <person name="Bunk B."/>
            <person name="Jeske O."/>
            <person name="Meyerdierks A."/>
            <person name="Storesund J.E."/>
            <person name="Kallscheuer N."/>
            <person name="Luecker S."/>
            <person name="Lage O.M."/>
            <person name="Pohl T."/>
            <person name="Merkel B.J."/>
            <person name="Hornburger P."/>
            <person name="Mueller R.-W."/>
            <person name="Bruemmer F."/>
            <person name="Labrenz M."/>
            <person name="Spormann A.M."/>
            <person name="Op den Camp H."/>
            <person name="Overmann J."/>
            <person name="Amann R."/>
            <person name="Jetten M.S.M."/>
            <person name="Mascher T."/>
            <person name="Medema M.H."/>
            <person name="Devos D.P."/>
            <person name="Kaster A.-K."/>
            <person name="Ovreas L."/>
            <person name="Rohde M."/>
            <person name="Galperin M.Y."/>
            <person name="Jogler C."/>
        </authorList>
    </citation>
    <scope>NUCLEOTIDE SEQUENCE [LARGE SCALE GENOMIC DNA]</scope>
    <source>
        <strain evidence="6 7">OJF2</strain>
    </source>
</reference>
<protein>
    <submittedName>
        <fullName evidence="6">HTH-type transcriptional activator RhaS</fullName>
    </submittedName>
</protein>
<dbReference type="OrthoDB" id="9807321at2"/>
<dbReference type="Proteomes" id="UP000324233">
    <property type="component" value="Chromosome"/>
</dbReference>
<dbReference type="SMART" id="SM00342">
    <property type="entry name" value="HTH_ARAC"/>
    <property type="match status" value="1"/>
</dbReference>
<dbReference type="Gene3D" id="1.10.10.60">
    <property type="entry name" value="Homeodomain-like"/>
    <property type="match status" value="1"/>
</dbReference>
<evidence type="ECO:0000256" key="1">
    <source>
        <dbReference type="ARBA" id="ARBA00023015"/>
    </source>
</evidence>
<dbReference type="InterPro" id="IPR003313">
    <property type="entry name" value="AraC-bd"/>
</dbReference>
<dbReference type="Pfam" id="PF12833">
    <property type="entry name" value="HTH_18"/>
    <property type="match status" value="1"/>
</dbReference>
<keyword evidence="3" id="KW-0010">Activator</keyword>
<dbReference type="PANTHER" id="PTHR46796">
    <property type="entry name" value="HTH-TYPE TRANSCRIPTIONAL ACTIVATOR RHAS-RELATED"/>
    <property type="match status" value="1"/>
</dbReference>
<evidence type="ECO:0000256" key="4">
    <source>
        <dbReference type="ARBA" id="ARBA00023163"/>
    </source>
</evidence>
<evidence type="ECO:0000313" key="7">
    <source>
        <dbReference type="Proteomes" id="UP000324233"/>
    </source>
</evidence>
<proteinExistence type="predicted"/>
<organism evidence="6 7">
    <name type="scientific">Aquisphaera giovannonii</name>
    <dbReference type="NCBI Taxonomy" id="406548"/>
    <lineage>
        <taxon>Bacteria</taxon>
        <taxon>Pseudomonadati</taxon>
        <taxon>Planctomycetota</taxon>
        <taxon>Planctomycetia</taxon>
        <taxon>Isosphaerales</taxon>
        <taxon>Isosphaeraceae</taxon>
        <taxon>Aquisphaera</taxon>
    </lineage>
</organism>
<evidence type="ECO:0000259" key="5">
    <source>
        <dbReference type="PROSITE" id="PS01124"/>
    </source>
</evidence>
<dbReference type="EMBL" id="CP042997">
    <property type="protein sequence ID" value="QEH34154.1"/>
    <property type="molecule type" value="Genomic_DNA"/>
</dbReference>
<dbReference type="SUPFAM" id="SSF51215">
    <property type="entry name" value="Regulatory protein AraC"/>
    <property type="match status" value="1"/>
</dbReference>
<evidence type="ECO:0000313" key="6">
    <source>
        <dbReference type="EMBL" id="QEH34154.1"/>
    </source>
</evidence>
<keyword evidence="1" id="KW-0805">Transcription regulation</keyword>
<dbReference type="KEGG" id="agv:OJF2_26890"/>
<dbReference type="Pfam" id="PF02311">
    <property type="entry name" value="AraC_binding"/>
    <property type="match status" value="1"/>
</dbReference>
<keyword evidence="2" id="KW-0238">DNA-binding</keyword>
<keyword evidence="7" id="KW-1185">Reference proteome</keyword>
<dbReference type="InterPro" id="IPR018060">
    <property type="entry name" value="HTH_AraC"/>
</dbReference>
<evidence type="ECO:0000256" key="2">
    <source>
        <dbReference type="ARBA" id="ARBA00023125"/>
    </source>
</evidence>
<accession>A0A5B9W1P6</accession>
<dbReference type="InterPro" id="IPR009057">
    <property type="entry name" value="Homeodomain-like_sf"/>
</dbReference>
<dbReference type="InterPro" id="IPR037923">
    <property type="entry name" value="HTH-like"/>
</dbReference>
<dbReference type="PROSITE" id="PS00041">
    <property type="entry name" value="HTH_ARAC_FAMILY_1"/>
    <property type="match status" value="1"/>
</dbReference>
<dbReference type="GO" id="GO:0043565">
    <property type="term" value="F:sequence-specific DNA binding"/>
    <property type="evidence" value="ECO:0007669"/>
    <property type="project" value="InterPro"/>
</dbReference>
<dbReference type="RefSeq" id="WP_148594117.1">
    <property type="nucleotide sequence ID" value="NZ_CP042997.1"/>
</dbReference>
<dbReference type="AlphaFoldDB" id="A0A5B9W1P6"/>
<keyword evidence="4" id="KW-0804">Transcription</keyword>
<dbReference type="InterPro" id="IPR018062">
    <property type="entry name" value="HTH_AraC-typ_CS"/>
</dbReference>
<evidence type="ECO:0000256" key="3">
    <source>
        <dbReference type="ARBA" id="ARBA00023159"/>
    </source>
</evidence>
<dbReference type="SUPFAM" id="SSF46689">
    <property type="entry name" value="Homeodomain-like"/>
    <property type="match status" value="2"/>
</dbReference>
<sequence length="296" mass="32916">MTPRPQPLAKPEIATRVSQGRYFYVHGPEADDPGLVVVCGGREACAADYEVDRSDFPYYGLEWVERGRGELWLAGRRHRLGPGAVFCYGPGVRCRIRSDPGDPPVKCFLDLAGEGAAAAIEVARLRPGRIAGVASPADLSEVFDAMHRDATRPIAEAHPLAAAHLRVLLLKIRAGRVPLRAEGTARQETFLRCRQHLRDRFRDHRDIESAAAAMGVTPTYLCRLFREHGEASPYQFLLRLRMNEALDILLSSGGQVKQTSFACGFRDPSHFARLFKRVHGLTPRELVARTGRGRRE</sequence>
<dbReference type="GO" id="GO:0003700">
    <property type="term" value="F:DNA-binding transcription factor activity"/>
    <property type="evidence" value="ECO:0007669"/>
    <property type="project" value="InterPro"/>
</dbReference>
<gene>
    <name evidence="6" type="primary">rhaS_2</name>
    <name evidence="6" type="ORF">OJF2_26890</name>
</gene>
<feature type="domain" description="HTH araC/xylS-type" evidence="5">
    <location>
        <begin position="191"/>
        <end position="289"/>
    </location>
</feature>
<name>A0A5B9W1P6_9BACT</name>
<dbReference type="InterPro" id="IPR050204">
    <property type="entry name" value="AraC_XylS_family_regulators"/>
</dbReference>